<dbReference type="OrthoDB" id="9803968at2"/>
<dbReference type="InterPro" id="IPR042099">
    <property type="entry name" value="ANL_N_sf"/>
</dbReference>
<feature type="domain" description="Carrier" evidence="6">
    <location>
        <begin position="1408"/>
        <end position="1483"/>
    </location>
</feature>
<evidence type="ECO:0000259" key="6">
    <source>
        <dbReference type="PROSITE" id="PS50075"/>
    </source>
</evidence>
<name>A0A512E0T9_9PROT</name>
<dbReference type="SMART" id="SM00823">
    <property type="entry name" value="PKS_PP"/>
    <property type="match status" value="2"/>
</dbReference>
<dbReference type="PROSITE" id="PS00012">
    <property type="entry name" value="PHOSPHOPANTETHEINE"/>
    <property type="match status" value="1"/>
</dbReference>
<dbReference type="SUPFAM" id="SSF52777">
    <property type="entry name" value="CoA-dependent acyltransferases"/>
    <property type="match status" value="4"/>
</dbReference>
<evidence type="ECO:0000256" key="4">
    <source>
        <dbReference type="ARBA" id="ARBA00022737"/>
    </source>
</evidence>
<dbReference type="Gene3D" id="3.30.559.30">
    <property type="entry name" value="Nonribosomal peptide synthetase, condensation domain"/>
    <property type="match status" value="2"/>
</dbReference>
<dbReference type="Pfam" id="PF08242">
    <property type="entry name" value="Methyltransf_12"/>
    <property type="match status" value="1"/>
</dbReference>
<dbReference type="GO" id="GO:0031177">
    <property type="term" value="F:phosphopantetheine binding"/>
    <property type="evidence" value="ECO:0007669"/>
    <property type="project" value="InterPro"/>
</dbReference>
<keyword evidence="2" id="KW-0596">Phosphopantetheine</keyword>
<evidence type="ECO:0000256" key="5">
    <source>
        <dbReference type="SAM" id="MobiDB-lite"/>
    </source>
</evidence>
<feature type="region of interest" description="Disordered" evidence="5">
    <location>
        <begin position="1386"/>
        <end position="1409"/>
    </location>
</feature>
<dbReference type="GO" id="GO:0003824">
    <property type="term" value="F:catalytic activity"/>
    <property type="evidence" value="ECO:0007669"/>
    <property type="project" value="InterPro"/>
</dbReference>
<dbReference type="GO" id="GO:0072330">
    <property type="term" value="P:monocarboxylic acid biosynthetic process"/>
    <property type="evidence" value="ECO:0007669"/>
    <property type="project" value="UniProtKB-ARBA"/>
</dbReference>
<evidence type="ECO:0000256" key="3">
    <source>
        <dbReference type="ARBA" id="ARBA00022553"/>
    </source>
</evidence>
<organism evidence="7 8">
    <name type="scientific">Skermanella aerolata</name>
    <dbReference type="NCBI Taxonomy" id="393310"/>
    <lineage>
        <taxon>Bacteria</taxon>
        <taxon>Pseudomonadati</taxon>
        <taxon>Pseudomonadota</taxon>
        <taxon>Alphaproteobacteria</taxon>
        <taxon>Rhodospirillales</taxon>
        <taxon>Azospirillaceae</taxon>
        <taxon>Skermanella</taxon>
    </lineage>
</organism>
<dbReference type="InterPro" id="IPR006162">
    <property type="entry name" value="Ppantetheine_attach_site"/>
</dbReference>
<dbReference type="FunFam" id="3.40.50.980:FF:000001">
    <property type="entry name" value="Non-ribosomal peptide synthetase"/>
    <property type="match status" value="1"/>
</dbReference>
<dbReference type="InterPro" id="IPR020806">
    <property type="entry name" value="PKS_PP-bd"/>
</dbReference>
<dbReference type="InterPro" id="IPR020802">
    <property type="entry name" value="TesA-like"/>
</dbReference>
<dbReference type="GO" id="GO:0009403">
    <property type="term" value="P:toxin biosynthetic process"/>
    <property type="evidence" value="ECO:0007669"/>
    <property type="project" value="UniProtKB-ARBA"/>
</dbReference>
<reference evidence="7 8" key="1">
    <citation type="submission" date="2019-07" db="EMBL/GenBank/DDBJ databases">
        <title>Whole genome shotgun sequence of Skermanella aerolata NBRC 106429.</title>
        <authorList>
            <person name="Hosoyama A."/>
            <person name="Uohara A."/>
            <person name="Ohji S."/>
            <person name="Ichikawa N."/>
        </authorList>
    </citation>
    <scope>NUCLEOTIDE SEQUENCE [LARGE SCALE GENOMIC DNA]</scope>
    <source>
        <strain evidence="7 8">NBRC 106429</strain>
    </source>
</reference>
<dbReference type="Pfam" id="PF00501">
    <property type="entry name" value="AMP-binding"/>
    <property type="match status" value="1"/>
</dbReference>
<keyword evidence="8" id="KW-1185">Reference proteome</keyword>
<dbReference type="RefSeq" id="WP_052832290.1">
    <property type="nucleotide sequence ID" value="NZ_BJYZ01000039.1"/>
</dbReference>
<protein>
    <recommendedName>
        <fullName evidence="6">Carrier domain-containing protein</fullName>
    </recommendedName>
</protein>
<dbReference type="FunFam" id="3.40.50.980:FF:000002">
    <property type="entry name" value="Enterobactin synthetase component F"/>
    <property type="match status" value="1"/>
</dbReference>
<dbReference type="CDD" id="cd19531">
    <property type="entry name" value="LCL_NRPS-like"/>
    <property type="match status" value="2"/>
</dbReference>
<dbReference type="Pfam" id="PF00668">
    <property type="entry name" value="Condensation"/>
    <property type="match status" value="2"/>
</dbReference>
<dbReference type="InterPro" id="IPR036736">
    <property type="entry name" value="ACP-like_sf"/>
</dbReference>
<dbReference type="InterPro" id="IPR020845">
    <property type="entry name" value="AMP-binding_CS"/>
</dbReference>
<gene>
    <name evidence="7" type="ORF">SAE02_64900</name>
</gene>
<dbReference type="GO" id="GO:0005829">
    <property type="term" value="C:cytosol"/>
    <property type="evidence" value="ECO:0007669"/>
    <property type="project" value="TreeGrafter"/>
</dbReference>
<dbReference type="EMBL" id="BJYZ01000039">
    <property type="protein sequence ID" value="GEO42342.1"/>
    <property type="molecule type" value="Genomic_DNA"/>
</dbReference>
<proteinExistence type="predicted"/>
<evidence type="ECO:0000313" key="8">
    <source>
        <dbReference type="Proteomes" id="UP000321523"/>
    </source>
</evidence>
<feature type="domain" description="Carrier" evidence="6">
    <location>
        <begin position="2054"/>
        <end position="2129"/>
    </location>
</feature>
<dbReference type="GO" id="GO:0043041">
    <property type="term" value="P:amino acid activation for nonribosomal peptide biosynthetic process"/>
    <property type="evidence" value="ECO:0007669"/>
    <property type="project" value="TreeGrafter"/>
</dbReference>
<keyword evidence="3" id="KW-0597">Phosphoprotein</keyword>
<evidence type="ECO:0000256" key="2">
    <source>
        <dbReference type="ARBA" id="ARBA00022450"/>
    </source>
</evidence>
<comment type="caution">
    <text evidence="7">The sequence shown here is derived from an EMBL/GenBank/DDBJ whole genome shotgun (WGS) entry which is preliminary data.</text>
</comment>
<dbReference type="InterPro" id="IPR045851">
    <property type="entry name" value="AMP-bd_C_sf"/>
</dbReference>
<dbReference type="Gene3D" id="3.40.50.1820">
    <property type="entry name" value="alpha/beta hydrolase"/>
    <property type="match status" value="1"/>
</dbReference>
<dbReference type="PROSITE" id="PS50075">
    <property type="entry name" value="CARRIER"/>
    <property type="match status" value="2"/>
</dbReference>
<dbReference type="CDD" id="cd17643">
    <property type="entry name" value="A_NRPS_Cytc1-like"/>
    <property type="match status" value="1"/>
</dbReference>
<dbReference type="SUPFAM" id="SSF56801">
    <property type="entry name" value="Acetyl-CoA synthetase-like"/>
    <property type="match status" value="2"/>
</dbReference>
<dbReference type="NCBIfam" id="TIGR01733">
    <property type="entry name" value="AA-adenyl-dom"/>
    <property type="match status" value="1"/>
</dbReference>
<dbReference type="InterPro" id="IPR000873">
    <property type="entry name" value="AMP-dep_synth/lig_dom"/>
</dbReference>
<dbReference type="InterPro" id="IPR009081">
    <property type="entry name" value="PP-bd_ACP"/>
</dbReference>
<accession>A0A512E0T9</accession>
<dbReference type="PANTHER" id="PTHR45527">
    <property type="entry name" value="NONRIBOSOMAL PEPTIDE SYNTHETASE"/>
    <property type="match status" value="1"/>
</dbReference>
<dbReference type="InterPro" id="IPR001242">
    <property type="entry name" value="Condensation_dom"/>
</dbReference>
<dbReference type="Pfam" id="PF00550">
    <property type="entry name" value="PP-binding"/>
    <property type="match status" value="2"/>
</dbReference>
<dbReference type="CDD" id="cd02440">
    <property type="entry name" value="AdoMet_MTases"/>
    <property type="match status" value="1"/>
</dbReference>
<dbReference type="InterPro" id="IPR010071">
    <property type="entry name" value="AA_adenyl_dom"/>
</dbReference>
<dbReference type="Gene3D" id="3.40.50.12780">
    <property type="entry name" value="N-terminal domain of ligase-like"/>
    <property type="match status" value="1"/>
</dbReference>
<dbReference type="PANTHER" id="PTHR45527:SF14">
    <property type="entry name" value="PLIPASTATIN SYNTHASE SUBUNIT B"/>
    <property type="match status" value="1"/>
</dbReference>
<sequence length="2409" mass="256819">MPIIDSDDADLDLLDLLLDDDIGEQTPHSKRIPHLGLTRAPLSYQQRRMWYLHRLDESAAYTICLAFRLGGTFDPAAFAAAIADIAARHPILRTRYEEGDGDGVQVVDPAGPVAIDLRDWRGSADDRDALTAAIREEAAKPFDLVRQGPLRVSAIRTADTSTAVVMTIHHIAADAWSLGILSFDLLQAYRARLGGKTPALAPLPIDYADFSSWQRETYGAERLGGELAYWRDRLSALPVLELPTDKLRSRLQSFNGALVPFIVDADVTGRLRKLASGARTTLFTALMAAFQVLLARHCRQDDVPVGTSLANRDRLETQALVGFFVNMVVVRGDLSGDPGFGQLLERLRGLVLEAFDNATLPFEMLVEQLDLPRDTSRNPLFQVAFTLLDATPPEVESGGFTVEPLLTQEAARFDLELFVREQGGELAGVFAYNTDLFEAESVRRLARQFVTLIGAATAAPDVPVSRLPLLTERERAALLTTPKLAAAAFVDGVHDRFVRHALGRPEAVALRWNDRRLRYGELERRSAAIAGRLQALGIGTGDRVALWFEPSFDMLAGVLGVLRAGAAYVPLDPGYPADRVAHALADSGVLAVLATVGLAPKVPAGPEAGAPAAPVVMVEDCGEADAAALRPVTVGPGDLAYVIYTSGSTGRPKGVLVTHGNLTRLFDATDPWFGFGERDVWTLFHSYAFDFSVWEIWGALAYGGALVIVPRETARAADAFYDLLCREKVTVLNQTPSAFRQLIQAEDADPREAEIALRHVVFGGEALDLASLEPWLDRHGDAEPRLINMYGITETTVHVTYRPIGWRDVKRRLGSVIGEPIPDLFIRLLDDHGEPVPPGMVGEIWVGGAGVARGYLNRPELTAERFVDDPVGAGRLYRSGDLARVTPSGDLEYRSRADTQVKLRGFRIELGEIQAVLSDHPAVGDVAVVPHGEGDLKRLVAYVVPRPGAEVDSQVEDEGWRATFDMIYQGGGDHADGDAGEFDISGWNDSYTNTPIPALEMRSWLDETLARLRSLAPRRVLEIGSGTGMILFGLAPEVEHYHGLDFSGPVVERLKAGAAQRGLDHVTLEHREAADLDGVPGGFDLVVINSVAQYFPSRAYFMTVVDGALARLKPGGRLFLGDLRNRVLLRAFHADIAVATGAGRTRGELARRLERAVAREKEILVDPAFFAALARRPGIAGVSTLPKAAEGDNELTRFRYDGIVTVAGGDRVAGTADVAVTPWPDGGDIGLLKERLSSAGAAFGYSAMPNRRLARPLAAIAWIDGDGAPDVVLDVPPADCEAGLDPAVVTAAARVRGWEAALSWTADVEDGSFDVLFHRPGEPAPGVPLTAAILEPVEYLNEPAPADPRGSLEPALRRHAAARLPEHMAPGAFVFLDRLPLGPTGKLNTRALPEPGDDAASSRASAEPPRTPLEKLVAEIWADVLGIPAIGIRDNFFEVGGHSLLATRVVARVRAELGVDVPLRLLFERPDVAAFAAALAERLGNAAPVEDEAIPPADRTKPLPLSYAQQRLWFLDRLLPGSGAYNVALGLRLDGDLDEGALRRALTAVIGRHENLRTRFPVEDGRPRQEIMPPFEAPLAVLDRSADLGEVATVEELGRALRPLALEAIDLDKGPPLRLTLVRLAPRSAVLVAVLHHAVTDGWSMGVLAREVTEHYRAETGGNPAGLKPLALQYADFAAWQQRTLAGPVLERLIGYWRDRLAGAPEVLELPGDGPRAGGTDRPARSLRFRLDAGLTGALRSLAQRHQATLFMALHAGFALLLSRWSGQTDVVVGTPIANRTREDLAGLIGCFVNTLALRLDLSGNPSGGELIGRSRAATLDAYAHQDAPFELVVDALGLKRSLTHTPLFQAMMVLQNAPGGLLELPGLTVTPLADEASAARFDVMLTMVEDAGGIDAVLECDAHRFGAATVARLAGHFRTLLAGLAGNPAAEAGRLPLVADSGSGSVQVDGAAAPLPEGALATLLTVTKDDASGPLWQVLGRPAAGVSAAVLDGEGQPLPAGLPGALWIGQADGRLRPADIVARWTDGGALERPVAAREPAAAPVVAMFVSGSGNPGATEAALLDLWSAVLERPVTSVDAGFFELGGHSFLAVQLIARVEAAFGCRLPLASLFTGGTVAAQAALIDAQASGTGADEVLVTLRAAGECGTILLPHEISGHVLAYQPLAAALAQGWRIVGLQARGLDNTRPPLDSLPGMARAYADALESAKHPGPFVAVGYSYGAALAGELSAELAGRGHAVPFAVMIDALPDPQSWVVGVVPEDDAGQLHYMVRAVEASIGIELGLDAATLRQFGPETRIDLVHRRLTATGAFGGAIGRDQVAGMLAVFRANLAALRCFQPARIPVPVHVWATDSLAARPGLPGDLGWSGLTDQPVTVHRIGGDHLTVVKEPLAAELAAGIGRLLARQPP</sequence>
<dbReference type="InterPro" id="IPR029063">
    <property type="entry name" value="SAM-dependent_MTases_sf"/>
</dbReference>
<dbReference type="Gene3D" id="3.30.559.10">
    <property type="entry name" value="Chloramphenicol acetyltransferase-like domain"/>
    <property type="match status" value="2"/>
</dbReference>
<dbReference type="SUPFAM" id="SSF53474">
    <property type="entry name" value="alpha/beta-Hydrolases"/>
    <property type="match status" value="1"/>
</dbReference>
<dbReference type="SMART" id="SM00824">
    <property type="entry name" value="PKS_TE"/>
    <property type="match status" value="1"/>
</dbReference>
<dbReference type="SUPFAM" id="SSF53335">
    <property type="entry name" value="S-adenosyl-L-methionine-dependent methyltransferases"/>
    <property type="match status" value="1"/>
</dbReference>
<dbReference type="Gene3D" id="1.10.1200.10">
    <property type="entry name" value="ACP-like"/>
    <property type="match status" value="2"/>
</dbReference>
<dbReference type="PROSITE" id="PS00455">
    <property type="entry name" value="AMP_BINDING"/>
    <property type="match status" value="1"/>
</dbReference>
<dbReference type="FunFam" id="3.40.50.12780:FF:000012">
    <property type="entry name" value="Non-ribosomal peptide synthetase"/>
    <property type="match status" value="1"/>
</dbReference>
<dbReference type="SUPFAM" id="SSF47336">
    <property type="entry name" value="ACP-like"/>
    <property type="match status" value="2"/>
</dbReference>
<evidence type="ECO:0000256" key="1">
    <source>
        <dbReference type="ARBA" id="ARBA00001957"/>
    </source>
</evidence>
<dbReference type="Gene3D" id="3.40.50.150">
    <property type="entry name" value="Vaccinia Virus protein VP39"/>
    <property type="match status" value="1"/>
</dbReference>
<keyword evidence="4" id="KW-0677">Repeat</keyword>
<dbReference type="Gene3D" id="3.30.300.30">
    <property type="match status" value="2"/>
</dbReference>
<comment type="cofactor">
    <cofactor evidence="1">
        <name>pantetheine 4'-phosphate</name>
        <dbReference type="ChEBI" id="CHEBI:47942"/>
    </cofactor>
</comment>
<dbReference type="InterPro" id="IPR023213">
    <property type="entry name" value="CAT-like_dom_sf"/>
</dbReference>
<dbReference type="Proteomes" id="UP000321523">
    <property type="component" value="Unassembled WGS sequence"/>
</dbReference>
<dbReference type="Pfam" id="PF00975">
    <property type="entry name" value="Thioesterase"/>
    <property type="match status" value="1"/>
</dbReference>
<dbReference type="InterPro" id="IPR029058">
    <property type="entry name" value="AB_hydrolase_fold"/>
</dbReference>
<dbReference type="InterPro" id="IPR001031">
    <property type="entry name" value="Thioesterase"/>
</dbReference>
<dbReference type="InterPro" id="IPR013217">
    <property type="entry name" value="Methyltransf_12"/>
</dbReference>
<dbReference type="FunFam" id="1.10.1200.10:FF:000016">
    <property type="entry name" value="Non-ribosomal peptide synthase"/>
    <property type="match status" value="1"/>
</dbReference>
<evidence type="ECO:0000313" key="7">
    <source>
        <dbReference type="EMBL" id="GEO42342.1"/>
    </source>
</evidence>